<dbReference type="EMBL" id="JBHSFK010000019">
    <property type="protein sequence ID" value="MFC4503235.1"/>
    <property type="molecule type" value="Genomic_DNA"/>
</dbReference>
<accession>A0ABV9AVA1</accession>
<gene>
    <name evidence="4" type="ORF">ACFPIH_27605</name>
</gene>
<dbReference type="InterPro" id="IPR036737">
    <property type="entry name" value="OmpA-like_sf"/>
</dbReference>
<reference evidence="5" key="1">
    <citation type="journal article" date="2019" name="Int. J. Syst. Evol. Microbiol.">
        <title>The Global Catalogue of Microorganisms (GCM) 10K type strain sequencing project: providing services to taxonomists for standard genome sequencing and annotation.</title>
        <authorList>
            <consortium name="The Broad Institute Genomics Platform"/>
            <consortium name="The Broad Institute Genome Sequencing Center for Infectious Disease"/>
            <person name="Wu L."/>
            <person name="Ma J."/>
        </authorList>
    </citation>
    <scope>NUCLEOTIDE SEQUENCE [LARGE SCALE GENOMIC DNA]</scope>
    <source>
        <strain evidence="5">CGMCC 4.7177</strain>
    </source>
</reference>
<protein>
    <submittedName>
        <fullName evidence="4">OmpA family protein</fullName>
    </submittedName>
</protein>
<dbReference type="Proteomes" id="UP001595839">
    <property type="component" value="Unassembled WGS sequence"/>
</dbReference>
<dbReference type="PROSITE" id="PS51123">
    <property type="entry name" value="OMPA_2"/>
    <property type="match status" value="1"/>
</dbReference>
<dbReference type="SUPFAM" id="SSF103088">
    <property type="entry name" value="OmpA-like"/>
    <property type="match status" value="1"/>
</dbReference>
<organism evidence="4 5">
    <name type="scientific">Streptomyces vulcanius</name>
    <dbReference type="NCBI Taxonomy" id="1441876"/>
    <lineage>
        <taxon>Bacteria</taxon>
        <taxon>Bacillati</taxon>
        <taxon>Actinomycetota</taxon>
        <taxon>Actinomycetes</taxon>
        <taxon>Kitasatosporales</taxon>
        <taxon>Streptomycetaceae</taxon>
        <taxon>Streptomyces</taxon>
    </lineage>
</organism>
<keyword evidence="5" id="KW-1185">Reference proteome</keyword>
<evidence type="ECO:0000256" key="1">
    <source>
        <dbReference type="PROSITE-ProRule" id="PRU00473"/>
    </source>
</evidence>
<comment type="caution">
    <text evidence="4">The sequence shown here is derived from an EMBL/GenBank/DDBJ whole genome shotgun (WGS) entry which is preliminary data.</text>
</comment>
<evidence type="ECO:0000313" key="4">
    <source>
        <dbReference type="EMBL" id="MFC4503235.1"/>
    </source>
</evidence>
<dbReference type="SUPFAM" id="SSF53300">
    <property type="entry name" value="vWA-like"/>
    <property type="match status" value="1"/>
</dbReference>
<feature type="region of interest" description="Disordered" evidence="2">
    <location>
        <begin position="1"/>
        <end position="41"/>
    </location>
</feature>
<keyword evidence="1" id="KW-0472">Membrane</keyword>
<dbReference type="Pfam" id="PF00691">
    <property type="entry name" value="OmpA"/>
    <property type="match status" value="1"/>
</dbReference>
<sequence length="357" mass="38189">MATGTATEPMPTLSDGSRETLRGIAESESGGKANILESESSNRTVVDLTPRRGNGQVEHNELRKKELIEENLDEATDAVSSLKASAAGMDLLEGISLAVHPYGDATNTQRTLMVISSGLSTRGALDLRQVTWQKDVKELVKELKSRDLLPPLPGWRVIFSGLGETAGGQPTLPQPIRNTLERYWLGICTASGAQSCSVDNSSRDEQPPRATVSQPIIPVEEVVSVRGPHGKRKLIVSDSLLGFAGDSAVLPPSASSTVESVADKMVTQFGQDQQKSAIKVTGYTADPPGSTIAGCKRLSKQRADAVAEALDKALREHGISVRITADGGGIFKETSSIRNGKFDENQAAKMRRVEILY</sequence>
<evidence type="ECO:0000313" key="5">
    <source>
        <dbReference type="Proteomes" id="UP001595839"/>
    </source>
</evidence>
<proteinExistence type="predicted"/>
<name>A0ABV9AVA1_9ACTN</name>
<evidence type="ECO:0000256" key="2">
    <source>
        <dbReference type="SAM" id="MobiDB-lite"/>
    </source>
</evidence>
<feature type="domain" description="OmpA-like" evidence="3">
    <location>
        <begin position="230"/>
        <end position="357"/>
    </location>
</feature>
<evidence type="ECO:0000259" key="3">
    <source>
        <dbReference type="PROSITE" id="PS51123"/>
    </source>
</evidence>
<dbReference type="RefSeq" id="WP_381173046.1">
    <property type="nucleotide sequence ID" value="NZ_JBHSFK010000019.1"/>
</dbReference>
<dbReference type="InterPro" id="IPR036465">
    <property type="entry name" value="vWFA_dom_sf"/>
</dbReference>
<dbReference type="Gene3D" id="3.30.1330.60">
    <property type="entry name" value="OmpA-like domain"/>
    <property type="match status" value="1"/>
</dbReference>
<dbReference type="InterPro" id="IPR006665">
    <property type="entry name" value="OmpA-like"/>
</dbReference>